<reference evidence="1 2" key="1">
    <citation type="submission" date="2020-08" db="EMBL/GenBank/DDBJ databases">
        <title>Sequencing the genomes of 1000 actinobacteria strains.</title>
        <authorList>
            <person name="Klenk H.-P."/>
        </authorList>
    </citation>
    <scope>NUCLEOTIDE SEQUENCE [LARGE SCALE GENOMIC DNA]</scope>
    <source>
        <strain evidence="1 2">DSM 43851</strain>
    </source>
</reference>
<dbReference type="RefSeq" id="WP_184859496.1">
    <property type="nucleotide sequence ID" value="NZ_BAAAWY010000025.1"/>
</dbReference>
<keyword evidence="2" id="KW-1185">Reference proteome</keyword>
<dbReference type="InterPro" id="IPR029058">
    <property type="entry name" value="AB_hydrolase_fold"/>
</dbReference>
<comment type="caution">
    <text evidence="1">The sequence shown here is derived from an EMBL/GenBank/DDBJ whole genome shotgun (WGS) entry which is preliminary data.</text>
</comment>
<dbReference type="EMBL" id="JACHIR010000001">
    <property type="protein sequence ID" value="MBB5890187.1"/>
    <property type="molecule type" value="Genomic_DNA"/>
</dbReference>
<proteinExistence type="predicted"/>
<sequence length="263" mass="28111">MISRRALLIGGGAGAVAVAGAVVERTRLRRLLGWTGPDGVVPEVKPVPVSVTRRRSAARGCSVDVVTMNAVTGFPVCVVLHGRGNNARGMVTLGLPAFLAAARAKLTVVAVDGGDSYWVPRSPADDPQKMLSDELPGWLREAGLGEPRAVLGISMGCFGGLVYARQAGLPAAVLSPALFRSWDDARTVDAFADEAHWSSYEPLRHPLPSRFGVWCGEEDPFYDAARELAPHAETAVFDHGEHTDGYWRRVLPDAFGYLGRVLG</sequence>
<dbReference type="Gene3D" id="3.40.50.1820">
    <property type="entry name" value="alpha/beta hydrolase"/>
    <property type="match status" value="1"/>
</dbReference>
<dbReference type="SUPFAM" id="SSF53474">
    <property type="entry name" value="alpha/beta-Hydrolases"/>
    <property type="match status" value="1"/>
</dbReference>
<organism evidence="1 2">
    <name type="scientific">Kutzneria kofuensis</name>
    <dbReference type="NCBI Taxonomy" id="103725"/>
    <lineage>
        <taxon>Bacteria</taxon>
        <taxon>Bacillati</taxon>
        <taxon>Actinomycetota</taxon>
        <taxon>Actinomycetes</taxon>
        <taxon>Pseudonocardiales</taxon>
        <taxon>Pseudonocardiaceae</taxon>
        <taxon>Kutzneria</taxon>
    </lineage>
</organism>
<protein>
    <submittedName>
        <fullName evidence="1">Uncharacterized protein</fullName>
    </submittedName>
</protein>
<accession>A0A7W9KCW7</accession>
<name>A0A7W9KCW7_9PSEU</name>
<dbReference type="Proteomes" id="UP000585638">
    <property type="component" value="Unassembled WGS sequence"/>
</dbReference>
<evidence type="ECO:0000313" key="2">
    <source>
        <dbReference type="Proteomes" id="UP000585638"/>
    </source>
</evidence>
<gene>
    <name evidence="1" type="ORF">BJ998_001383</name>
</gene>
<dbReference type="AlphaFoldDB" id="A0A7W9KCW7"/>
<evidence type="ECO:0000313" key="1">
    <source>
        <dbReference type="EMBL" id="MBB5890187.1"/>
    </source>
</evidence>